<sequence>MFKLRLPQNLDMKSSTVTDCTFVSSIFRIFLKTFPISFFETRDTAHTSEKDRKI</sequence>
<name>A0A183PSF9_9TREM</name>
<dbReference type="Proteomes" id="UP000269396">
    <property type="component" value="Unassembled WGS sequence"/>
</dbReference>
<reference evidence="1 2" key="1">
    <citation type="submission" date="2018-11" db="EMBL/GenBank/DDBJ databases">
        <authorList>
            <consortium name="Pathogen Informatics"/>
        </authorList>
    </citation>
    <scope>NUCLEOTIDE SEQUENCE [LARGE SCALE GENOMIC DNA]</scope>
    <source>
        <strain>Denwood</strain>
        <strain evidence="2">Zambia</strain>
    </source>
</reference>
<protein>
    <submittedName>
        <fullName evidence="1">Uncharacterized protein</fullName>
    </submittedName>
</protein>
<accession>A0A183PSF9</accession>
<evidence type="ECO:0000313" key="2">
    <source>
        <dbReference type="Proteomes" id="UP000269396"/>
    </source>
</evidence>
<dbReference type="AlphaFoldDB" id="A0A183PSF9"/>
<gene>
    <name evidence="1" type="ORF">SMTD_LOCUS17295</name>
</gene>
<proteinExistence type="predicted"/>
<dbReference type="EMBL" id="UZAL01038489">
    <property type="protein sequence ID" value="VDP73814.1"/>
    <property type="molecule type" value="Genomic_DNA"/>
</dbReference>
<keyword evidence="2" id="KW-1185">Reference proteome</keyword>
<organism evidence="1 2">
    <name type="scientific">Schistosoma mattheei</name>
    <dbReference type="NCBI Taxonomy" id="31246"/>
    <lineage>
        <taxon>Eukaryota</taxon>
        <taxon>Metazoa</taxon>
        <taxon>Spiralia</taxon>
        <taxon>Lophotrochozoa</taxon>
        <taxon>Platyhelminthes</taxon>
        <taxon>Trematoda</taxon>
        <taxon>Digenea</taxon>
        <taxon>Strigeidida</taxon>
        <taxon>Schistosomatoidea</taxon>
        <taxon>Schistosomatidae</taxon>
        <taxon>Schistosoma</taxon>
    </lineage>
</organism>
<evidence type="ECO:0000313" key="1">
    <source>
        <dbReference type="EMBL" id="VDP73814.1"/>
    </source>
</evidence>